<comment type="caution">
    <text evidence="2">The sequence shown here is derived from an EMBL/GenBank/DDBJ whole genome shotgun (WGS) entry which is preliminary data.</text>
</comment>
<keyword evidence="3" id="KW-1185">Reference proteome</keyword>
<sequence length="128" mass="13734">MNLATVAQTNWICVGDQACIWSVWSAVATFAHTPPKQEVLAVLLCFHSRFNSGIRQIFGCHHGVHFHFNSQEPKLDVSDPGSPAGQTHSSLGPPGPEATVLSAGITAKLDSLIGFIFLVWVGLIQMAP</sequence>
<evidence type="ECO:0000313" key="3">
    <source>
        <dbReference type="Proteomes" id="UP001469553"/>
    </source>
</evidence>
<dbReference type="EMBL" id="JAHRIP010048476">
    <property type="protein sequence ID" value="MEQ2299783.1"/>
    <property type="molecule type" value="Genomic_DNA"/>
</dbReference>
<accession>A0ABV0Z0V9</accession>
<feature type="region of interest" description="Disordered" evidence="1">
    <location>
        <begin position="74"/>
        <end position="94"/>
    </location>
</feature>
<gene>
    <name evidence="2" type="ORF">AMECASPLE_018563</name>
</gene>
<reference evidence="2 3" key="1">
    <citation type="submission" date="2021-06" db="EMBL/GenBank/DDBJ databases">
        <authorList>
            <person name="Palmer J.M."/>
        </authorList>
    </citation>
    <scope>NUCLEOTIDE SEQUENCE [LARGE SCALE GENOMIC DNA]</scope>
    <source>
        <strain evidence="2 3">AS_MEX2019</strain>
        <tissue evidence="2">Muscle</tissue>
    </source>
</reference>
<organism evidence="2 3">
    <name type="scientific">Ameca splendens</name>
    <dbReference type="NCBI Taxonomy" id="208324"/>
    <lineage>
        <taxon>Eukaryota</taxon>
        <taxon>Metazoa</taxon>
        <taxon>Chordata</taxon>
        <taxon>Craniata</taxon>
        <taxon>Vertebrata</taxon>
        <taxon>Euteleostomi</taxon>
        <taxon>Actinopterygii</taxon>
        <taxon>Neopterygii</taxon>
        <taxon>Teleostei</taxon>
        <taxon>Neoteleostei</taxon>
        <taxon>Acanthomorphata</taxon>
        <taxon>Ovalentaria</taxon>
        <taxon>Atherinomorphae</taxon>
        <taxon>Cyprinodontiformes</taxon>
        <taxon>Goodeidae</taxon>
        <taxon>Ameca</taxon>
    </lineage>
</organism>
<dbReference type="Proteomes" id="UP001469553">
    <property type="component" value="Unassembled WGS sequence"/>
</dbReference>
<protein>
    <submittedName>
        <fullName evidence="2">Uncharacterized protein</fullName>
    </submittedName>
</protein>
<name>A0ABV0Z0V9_9TELE</name>
<evidence type="ECO:0000313" key="2">
    <source>
        <dbReference type="EMBL" id="MEQ2299783.1"/>
    </source>
</evidence>
<evidence type="ECO:0000256" key="1">
    <source>
        <dbReference type="SAM" id="MobiDB-lite"/>
    </source>
</evidence>
<proteinExistence type="predicted"/>